<evidence type="ECO:0000256" key="7">
    <source>
        <dbReference type="ARBA" id="ARBA00022777"/>
    </source>
</evidence>
<feature type="transmembrane region" description="Helical" evidence="12">
    <location>
        <begin position="7"/>
        <end position="30"/>
    </location>
</feature>
<dbReference type="PANTHER" id="PTHR34220">
    <property type="entry name" value="SENSOR HISTIDINE KINASE YPDA"/>
    <property type="match status" value="1"/>
</dbReference>
<evidence type="ECO:0000256" key="4">
    <source>
        <dbReference type="ARBA" id="ARBA00022679"/>
    </source>
</evidence>
<evidence type="ECO:0000256" key="2">
    <source>
        <dbReference type="ARBA" id="ARBA00022475"/>
    </source>
</evidence>
<keyword evidence="3" id="KW-0597">Phosphoprotein</keyword>
<evidence type="ECO:0000256" key="12">
    <source>
        <dbReference type="SAM" id="Phobius"/>
    </source>
</evidence>
<dbReference type="Pfam" id="PF02518">
    <property type="entry name" value="HATPase_c"/>
    <property type="match status" value="1"/>
</dbReference>
<keyword evidence="6" id="KW-0547">Nucleotide-binding</keyword>
<evidence type="ECO:0000313" key="15">
    <source>
        <dbReference type="Proteomes" id="UP000029507"/>
    </source>
</evidence>
<dbReference type="CDD" id="cd06225">
    <property type="entry name" value="HAMP"/>
    <property type="match status" value="1"/>
</dbReference>
<dbReference type="InterPro" id="IPR010559">
    <property type="entry name" value="Sig_transdc_His_kin_internal"/>
</dbReference>
<keyword evidence="10" id="KW-0902">Two-component regulatory system</keyword>
<dbReference type="SMART" id="SM00387">
    <property type="entry name" value="HATPase_c"/>
    <property type="match status" value="1"/>
</dbReference>
<evidence type="ECO:0000256" key="5">
    <source>
        <dbReference type="ARBA" id="ARBA00022692"/>
    </source>
</evidence>
<dbReference type="InterPro" id="IPR003594">
    <property type="entry name" value="HATPase_dom"/>
</dbReference>
<evidence type="ECO:0000259" key="13">
    <source>
        <dbReference type="PROSITE" id="PS50885"/>
    </source>
</evidence>
<dbReference type="Pfam" id="PF06580">
    <property type="entry name" value="His_kinase"/>
    <property type="match status" value="1"/>
</dbReference>
<evidence type="ECO:0000256" key="11">
    <source>
        <dbReference type="ARBA" id="ARBA00023136"/>
    </source>
</evidence>
<feature type="transmembrane region" description="Helical" evidence="12">
    <location>
        <begin position="291"/>
        <end position="314"/>
    </location>
</feature>
<dbReference type="GO" id="GO:0005524">
    <property type="term" value="F:ATP binding"/>
    <property type="evidence" value="ECO:0007669"/>
    <property type="project" value="UniProtKB-KW"/>
</dbReference>
<dbReference type="SUPFAM" id="SSF158472">
    <property type="entry name" value="HAMP domain-like"/>
    <property type="match status" value="1"/>
</dbReference>
<gene>
    <name evidence="14" type="ORF">PSTEL_23245</name>
</gene>
<keyword evidence="4" id="KW-0808">Transferase</keyword>
<dbReference type="OrthoDB" id="9776552at2"/>
<dbReference type="PANTHER" id="PTHR34220:SF11">
    <property type="entry name" value="SENSOR PROTEIN KINASE HPTS"/>
    <property type="match status" value="1"/>
</dbReference>
<evidence type="ECO:0000256" key="1">
    <source>
        <dbReference type="ARBA" id="ARBA00004651"/>
    </source>
</evidence>
<protein>
    <submittedName>
        <fullName evidence="14">Histidine kinase</fullName>
    </submittedName>
</protein>
<keyword evidence="5 12" id="KW-0812">Transmembrane</keyword>
<feature type="domain" description="HAMP" evidence="13">
    <location>
        <begin position="312"/>
        <end position="364"/>
    </location>
</feature>
<dbReference type="GO" id="GO:0000155">
    <property type="term" value="F:phosphorelay sensor kinase activity"/>
    <property type="evidence" value="ECO:0007669"/>
    <property type="project" value="InterPro"/>
</dbReference>
<evidence type="ECO:0000256" key="10">
    <source>
        <dbReference type="ARBA" id="ARBA00023012"/>
    </source>
</evidence>
<organism evidence="14 15">
    <name type="scientific">Paenibacillus stellifer</name>
    <dbReference type="NCBI Taxonomy" id="169760"/>
    <lineage>
        <taxon>Bacteria</taxon>
        <taxon>Bacillati</taxon>
        <taxon>Bacillota</taxon>
        <taxon>Bacilli</taxon>
        <taxon>Bacillales</taxon>
        <taxon>Paenibacillaceae</taxon>
        <taxon>Paenibacillus</taxon>
    </lineage>
</organism>
<dbReference type="Gene3D" id="3.30.565.10">
    <property type="entry name" value="Histidine kinase-like ATPase, C-terminal domain"/>
    <property type="match status" value="1"/>
</dbReference>
<name>A0A089M267_9BACL</name>
<keyword evidence="2" id="KW-1003">Cell membrane</keyword>
<dbReference type="Pfam" id="PF00672">
    <property type="entry name" value="HAMP"/>
    <property type="match status" value="1"/>
</dbReference>
<dbReference type="GO" id="GO:0005886">
    <property type="term" value="C:plasma membrane"/>
    <property type="evidence" value="ECO:0007669"/>
    <property type="project" value="UniProtKB-SubCell"/>
</dbReference>
<dbReference type="AlphaFoldDB" id="A0A089M267"/>
<dbReference type="PROSITE" id="PS50885">
    <property type="entry name" value="HAMP"/>
    <property type="match status" value="1"/>
</dbReference>
<evidence type="ECO:0000256" key="9">
    <source>
        <dbReference type="ARBA" id="ARBA00022989"/>
    </source>
</evidence>
<accession>A0A089M267</accession>
<keyword evidence="15" id="KW-1185">Reference proteome</keyword>
<dbReference type="HOGENOM" id="CLU_020473_6_0_9"/>
<dbReference type="STRING" id="169760.PSTEL_23245"/>
<dbReference type="SMART" id="SM00304">
    <property type="entry name" value="HAMP"/>
    <property type="match status" value="1"/>
</dbReference>
<dbReference type="EMBL" id="CP009286">
    <property type="protein sequence ID" value="AIQ65588.1"/>
    <property type="molecule type" value="Genomic_DNA"/>
</dbReference>
<dbReference type="InterPro" id="IPR003660">
    <property type="entry name" value="HAMP_dom"/>
</dbReference>
<evidence type="ECO:0000256" key="8">
    <source>
        <dbReference type="ARBA" id="ARBA00022840"/>
    </source>
</evidence>
<dbReference type="KEGG" id="pste:PSTEL_23245"/>
<dbReference type="InterPro" id="IPR036890">
    <property type="entry name" value="HATPase_C_sf"/>
</dbReference>
<keyword evidence="8" id="KW-0067">ATP-binding</keyword>
<comment type="subcellular location">
    <subcellularLocation>
        <location evidence="1">Cell membrane</location>
        <topology evidence="1">Multi-pass membrane protein</topology>
    </subcellularLocation>
</comment>
<dbReference type="InterPro" id="IPR050640">
    <property type="entry name" value="Bact_2-comp_sensor_kinase"/>
</dbReference>
<dbReference type="Proteomes" id="UP000029507">
    <property type="component" value="Chromosome"/>
</dbReference>
<keyword evidence="9 12" id="KW-1133">Transmembrane helix</keyword>
<evidence type="ECO:0000256" key="3">
    <source>
        <dbReference type="ARBA" id="ARBA00022553"/>
    </source>
</evidence>
<dbReference type="SUPFAM" id="SSF55874">
    <property type="entry name" value="ATPase domain of HSP90 chaperone/DNA topoisomerase II/histidine kinase"/>
    <property type="match status" value="1"/>
</dbReference>
<keyword evidence="7 14" id="KW-0418">Kinase</keyword>
<reference evidence="14 15" key="1">
    <citation type="submission" date="2014-08" db="EMBL/GenBank/DDBJ databases">
        <title>Comparative genomics of the Paenibacillus odorifer group.</title>
        <authorList>
            <person name="den Bakker H.C."/>
            <person name="Tsai Y.-C."/>
            <person name="Martin N."/>
            <person name="Korlach J."/>
            <person name="Wiedmann M."/>
        </authorList>
    </citation>
    <scope>NUCLEOTIDE SEQUENCE [LARGE SCALE GENOMIC DNA]</scope>
    <source>
        <strain evidence="14 15">DSM 14472</strain>
    </source>
</reference>
<sequence>MKLKNKLILFYCLFVMLPVLVVGISLTSYYRSEALGRAIDQATNNVAKIKSQLSSLLRVPTDISNLLVFDQQLNELVNTRYANILELTKAYNNYKVFDKYILQYREISNIRFFIDNPTLVNNMSISPVDADIKSSIWFNSVMKNKGIYWLYIPDKDVYSNSPAGSINKLSLVRHVAYPEFRRTGILMVQMKPEGLEQMLYQEPFETLVVDEQGYIAAAKSQEQIGQTLDSLDIGADLGTSGEKVIKTTVKGVDSYVIVNELTPLYSISKLKIVSVFATEDIVKDANRVSTLGLIIILGVLVVALAMVNAISFLMTNRLLRLSRQLNQVALGNFNVISNIDGNDEIGQLSRQFNYMVGSINQLIERVIESNERNSKLELAQKEIKFKMMASQINPHFLFNALESIRMNAHIKGEKEIANTVRLLGKLMRKNLEVGRDMAPIKDEVEMIRSYLEIQKFRYEDRLDYDLSVDPECMDIVMPPLIIQPLVENSVVHGLENKEGAVRVDVHIVLKDENIEVMVRDDGAGMSEDRLAEIREVISKAEDEPRSRIGLRNVHQRLVLYYGENRGLHIESREGEGTCITFSITETGDHTN</sequence>
<proteinExistence type="predicted"/>
<keyword evidence="11 12" id="KW-0472">Membrane</keyword>
<dbReference type="Gene3D" id="6.10.340.10">
    <property type="match status" value="1"/>
</dbReference>
<evidence type="ECO:0000256" key="6">
    <source>
        <dbReference type="ARBA" id="ARBA00022741"/>
    </source>
</evidence>
<evidence type="ECO:0000313" key="14">
    <source>
        <dbReference type="EMBL" id="AIQ65588.1"/>
    </source>
</evidence>